<sequence length="22" mass="2508">MSAWIVLELLKLPVELEPTPKT</sequence>
<name>A0A382E0F9_9ZZZZ</name>
<reference evidence="1" key="1">
    <citation type="submission" date="2018-05" db="EMBL/GenBank/DDBJ databases">
        <authorList>
            <person name="Lanie J.A."/>
            <person name="Ng W.-L."/>
            <person name="Kazmierczak K.M."/>
            <person name="Andrzejewski T.M."/>
            <person name="Davidsen T.M."/>
            <person name="Wayne K.J."/>
            <person name="Tettelin H."/>
            <person name="Glass J.I."/>
            <person name="Rusch D."/>
            <person name="Podicherti R."/>
            <person name="Tsui H.-C.T."/>
            <person name="Winkler M.E."/>
        </authorList>
    </citation>
    <scope>NUCLEOTIDE SEQUENCE</scope>
</reference>
<evidence type="ECO:0000313" key="1">
    <source>
        <dbReference type="EMBL" id="SVB43862.1"/>
    </source>
</evidence>
<gene>
    <name evidence="1" type="ORF">METZ01_LOCUS196716</name>
</gene>
<accession>A0A382E0F9</accession>
<organism evidence="1">
    <name type="scientific">marine metagenome</name>
    <dbReference type="NCBI Taxonomy" id="408172"/>
    <lineage>
        <taxon>unclassified sequences</taxon>
        <taxon>metagenomes</taxon>
        <taxon>ecological metagenomes</taxon>
    </lineage>
</organism>
<dbReference type="AlphaFoldDB" id="A0A382E0F9"/>
<protein>
    <submittedName>
        <fullName evidence="1">Uncharacterized protein</fullName>
    </submittedName>
</protein>
<dbReference type="EMBL" id="UINC01041930">
    <property type="protein sequence ID" value="SVB43862.1"/>
    <property type="molecule type" value="Genomic_DNA"/>
</dbReference>
<proteinExistence type="predicted"/>